<accession>A0A0D2CBC7</accession>
<dbReference type="EMBL" id="KN846963">
    <property type="protein sequence ID" value="KIW62301.1"/>
    <property type="molecule type" value="Genomic_DNA"/>
</dbReference>
<feature type="region of interest" description="Disordered" evidence="1">
    <location>
        <begin position="454"/>
        <end position="475"/>
    </location>
</feature>
<reference evidence="3 4" key="1">
    <citation type="submission" date="2015-01" db="EMBL/GenBank/DDBJ databases">
        <title>The Genome Sequence of Capronia semiimmersa CBS27337.</title>
        <authorList>
            <consortium name="The Broad Institute Genomics Platform"/>
            <person name="Cuomo C."/>
            <person name="de Hoog S."/>
            <person name="Gorbushina A."/>
            <person name="Stielow B."/>
            <person name="Teixiera M."/>
            <person name="Abouelleil A."/>
            <person name="Chapman S.B."/>
            <person name="Priest M."/>
            <person name="Young S.K."/>
            <person name="Wortman J."/>
            <person name="Nusbaum C."/>
            <person name="Birren B."/>
        </authorList>
    </citation>
    <scope>NUCLEOTIDE SEQUENCE [LARGE SCALE GENOMIC DNA]</scope>
    <source>
        <strain evidence="3 4">CBS 27337</strain>
    </source>
</reference>
<keyword evidence="2" id="KW-1133">Transmembrane helix</keyword>
<name>A0A0D2CBC7_9EURO</name>
<dbReference type="AlphaFoldDB" id="A0A0D2CBC7"/>
<proteinExistence type="predicted"/>
<keyword evidence="4" id="KW-1185">Reference proteome</keyword>
<organism evidence="3 4">
    <name type="scientific">Phialophora macrospora</name>
    <dbReference type="NCBI Taxonomy" id="1851006"/>
    <lineage>
        <taxon>Eukaryota</taxon>
        <taxon>Fungi</taxon>
        <taxon>Dikarya</taxon>
        <taxon>Ascomycota</taxon>
        <taxon>Pezizomycotina</taxon>
        <taxon>Eurotiomycetes</taxon>
        <taxon>Chaetothyriomycetidae</taxon>
        <taxon>Chaetothyriales</taxon>
        <taxon>Herpotrichiellaceae</taxon>
        <taxon>Phialophora</taxon>
    </lineage>
</organism>
<dbReference type="Proteomes" id="UP000054266">
    <property type="component" value="Unassembled WGS sequence"/>
</dbReference>
<sequence length="648" mass="71728">MVNVPATISFFVIAALMISVAVIMAWRTHRKNKAQAKAKAEIGAEAHDESYHIVHNAGQDVDDGERQRMPEYHKQGWRWKRILQRVGWIRVPSDDDGQEMRDMGKRGAVVEERAGEVIIAYERSRMGLETDTVIAAAAEGKLPRPTDVPSFENLGGYRYGDFAYGSDNMSPLPVLAPVSVSVSASSSISDGRRHHHHHHHHQSPSSTQGIAKVEGVSLSSSSSLTGGGKISLKSSHATYPLTSYNGFPTTSQDDIMAALPIPKDHPLSQHHPMGRQRAVPPLPKPRARLSQDEEVHETDRKLDEEGRNLPEEERILREYNFQKPNLQEPNLRQEGHQTSIFQYERESLVPAPLDPRRGRHNLAARRRSNAQDSRVWTSQAGQTKVVKRAGPLPAPSRPHSCCISVFGSPAPAGARSRYSHFENPLRQHPVEGEAGERALSEVQAQLRHYERAAQGLPSDQPEEEKGAVEPKLPSATGRRRMRYTFAFDAPLVPAEVPAPRPQDEDVQNEVTQFEGQDGDIPPRCLQAEGEATKTPKETMVRPLSHEGNEFKAAFQISDNKLSPPIPVRFGARPVTAPPEFLARGAGRPAESTRQEVAHPLVLQIGRRPAALAQQNRHFSVFDGTWTIVPLSPVGRSPGKPMRWSGTAE</sequence>
<evidence type="ECO:0000256" key="2">
    <source>
        <dbReference type="SAM" id="Phobius"/>
    </source>
</evidence>
<protein>
    <submittedName>
        <fullName evidence="3">Uncharacterized protein</fullName>
    </submittedName>
</protein>
<feature type="compositionally biased region" description="Basic and acidic residues" evidence="1">
    <location>
        <begin position="289"/>
        <end position="305"/>
    </location>
</feature>
<evidence type="ECO:0000313" key="4">
    <source>
        <dbReference type="Proteomes" id="UP000054266"/>
    </source>
</evidence>
<gene>
    <name evidence="3" type="ORF">PV04_10485</name>
</gene>
<feature type="region of interest" description="Disordered" evidence="1">
    <location>
        <begin position="262"/>
        <end position="305"/>
    </location>
</feature>
<evidence type="ECO:0000256" key="1">
    <source>
        <dbReference type="SAM" id="MobiDB-lite"/>
    </source>
</evidence>
<feature type="compositionally biased region" description="Basic residues" evidence="1">
    <location>
        <begin position="192"/>
        <end position="202"/>
    </location>
</feature>
<feature type="compositionally biased region" description="Low complexity" evidence="1">
    <location>
        <begin position="217"/>
        <end position="231"/>
    </location>
</feature>
<keyword evidence="2" id="KW-0812">Transmembrane</keyword>
<evidence type="ECO:0000313" key="3">
    <source>
        <dbReference type="EMBL" id="KIW62301.1"/>
    </source>
</evidence>
<feature type="transmembrane region" description="Helical" evidence="2">
    <location>
        <begin position="6"/>
        <end position="26"/>
    </location>
</feature>
<keyword evidence="2" id="KW-0472">Membrane</keyword>
<dbReference type="HOGENOM" id="CLU_403323_0_0_1"/>
<feature type="region of interest" description="Disordered" evidence="1">
    <location>
        <begin position="185"/>
        <end position="231"/>
    </location>
</feature>